<dbReference type="InterPro" id="IPR046335">
    <property type="entry name" value="LacI/GalR-like_sensor"/>
</dbReference>
<keyword evidence="1" id="KW-0805">Transcription regulation</keyword>
<evidence type="ECO:0000256" key="2">
    <source>
        <dbReference type="ARBA" id="ARBA00023125"/>
    </source>
</evidence>
<sequence length="346" mass="39950">MRITKNKEENVMVRIKDIAKTCGVSTATVSYVIHGKHEKVSKEVRERIEAEIAETGYITNQSAINLVSRCSGLIGVAVMNTSEKKDIMGDPYFSILFSYLEKEFRKRDKYILIILDQSPEKVVKDALRWNLDGLILSNYTKENMIAISREFVKPIVTIDAAFIHEYDKMVQVFIDDYLGGYKIGQYFASINHTNVAMLDDNDEEETRHRWRGFRQAFLDNGINIDEDSHFIINIKTEELQEGLDRFYPKLKEKTAVFCNSDFYALRLIKYLNEHGKKVPDDISVAGYDDIFFSKISSPELTTIRQDVQMKAEMAVDSMMRMIKNKPVEHNIKLPVELIVRQSCKSL</sequence>
<evidence type="ECO:0000313" key="6">
    <source>
        <dbReference type="Proteomes" id="UP000225889"/>
    </source>
</evidence>
<dbReference type="Proteomes" id="UP000225889">
    <property type="component" value="Unassembled WGS sequence"/>
</dbReference>
<keyword evidence="2" id="KW-0238">DNA-binding</keyword>
<comment type="caution">
    <text evidence="5">The sequence shown here is derived from an EMBL/GenBank/DDBJ whole genome shotgun (WGS) entry which is preliminary data.</text>
</comment>
<keyword evidence="3" id="KW-0804">Transcription</keyword>
<feature type="domain" description="HTH lacI-type" evidence="4">
    <location>
        <begin position="13"/>
        <end position="68"/>
    </location>
</feature>
<dbReference type="AlphaFoldDB" id="A0A2G3DWW8"/>
<dbReference type="Gene3D" id="3.40.50.2300">
    <property type="match status" value="2"/>
</dbReference>
<dbReference type="InterPro" id="IPR000843">
    <property type="entry name" value="HTH_LacI"/>
</dbReference>
<dbReference type="Pfam" id="PF00356">
    <property type="entry name" value="LacI"/>
    <property type="match status" value="1"/>
</dbReference>
<dbReference type="PROSITE" id="PS50932">
    <property type="entry name" value="HTH_LACI_2"/>
    <property type="match status" value="1"/>
</dbReference>
<accession>A0A2G3DWW8</accession>
<evidence type="ECO:0000259" key="4">
    <source>
        <dbReference type="PROSITE" id="PS50932"/>
    </source>
</evidence>
<dbReference type="GO" id="GO:0000976">
    <property type="term" value="F:transcription cis-regulatory region binding"/>
    <property type="evidence" value="ECO:0007669"/>
    <property type="project" value="TreeGrafter"/>
</dbReference>
<dbReference type="Gene3D" id="1.10.260.40">
    <property type="entry name" value="lambda repressor-like DNA-binding domains"/>
    <property type="match status" value="1"/>
</dbReference>
<gene>
    <name evidence="5" type="ORF">CSX01_04790</name>
</gene>
<evidence type="ECO:0000256" key="3">
    <source>
        <dbReference type="ARBA" id="ARBA00023163"/>
    </source>
</evidence>
<dbReference type="SUPFAM" id="SSF53822">
    <property type="entry name" value="Periplasmic binding protein-like I"/>
    <property type="match status" value="1"/>
</dbReference>
<evidence type="ECO:0000313" key="5">
    <source>
        <dbReference type="EMBL" id="PHU35441.1"/>
    </source>
</evidence>
<reference evidence="5 6" key="2">
    <citation type="submission" date="2017-10" db="EMBL/GenBank/DDBJ databases">
        <authorList>
            <person name="Banno H."/>
            <person name="Chua N.-H."/>
        </authorList>
    </citation>
    <scope>NUCLEOTIDE SEQUENCE [LARGE SCALE GENOMIC DNA]</scope>
    <source>
        <strain evidence="5 6">JK626</strain>
    </source>
</reference>
<name>A0A2G3DWW8_9FIRM</name>
<dbReference type="InterPro" id="IPR028082">
    <property type="entry name" value="Peripla_BP_I"/>
</dbReference>
<proteinExistence type="predicted"/>
<dbReference type="PANTHER" id="PTHR30146">
    <property type="entry name" value="LACI-RELATED TRANSCRIPTIONAL REPRESSOR"/>
    <property type="match status" value="1"/>
</dbReference>
<reference evidence="5 6" key="1">
    <citation type="submission" date="2017-10" db="EMBL/GenBank/DDBJ databases">
        <title>Resolving the taxonomy of Roseburia spp., Eubacterium rectale and Agathobacter spp. through phylogenomic analysis.</title>
        <authorList>
            <person name="Sheridan P.O."/>
            <person name="Walker A.W."/>
            <person name="Duncan S.H."/>
            <person name="Scott K.P."/>
            <person name="Toole P.W.O."/>
            <person name="Luis P."/>
            <person name="Flint H.J."/>
        </authorList>
    </citation>
    <scope>NUCLEOTIDE SEQUENCE [LARGE SCALE GENOMIC DNA]</scope>
    <source>
        <strain evidence="5 6">JK626</strain>
    </source>
</reference>
<dbReference type="CDD" id="cd06267">
    <property type="entry name" value="PBP1_LacI_sugar_binding-like"/>
    <property type="match status" value="1"/>
</dbReference>
<dbReference type="PANTHER" id="PTHR30146:SF24">
    <property type="entry name" value="XYLOSE OPERON REGULATORY PROTEIN"/>
    <property type="match status" value="1"/>
</dbReference>
<evidence type="ECO:0000256" key="1">
    <source>
        <dbReference type="ARBA" id="ARBA00023015"/>
    </source>
</evidence>
<organism evidence="5 6">
    <name type="scientific">Pseudobutyrivibrio ruminis</name>
    <dbReference type="NCBI Taxonomy" id="46206"/>
    <lineage>
        <taxon>Bacteria</taxon>
        <taxon>Bacillati</taxon>
        <taxon>Bacillota</taxon>
        <taxon>Clostridia</taxon>
        <taxon>Lachnospirales</taxon>
        <taxon>Lachnospiraceae</taxon>
        <taxon>Pseudobutyrivibrio</taxon>
    </lineage>
</organism>
<dbReference type="EMBL" id="PDYF01000009">
    <property type="protein sequence ID" value="PHU35441.1"/>
    <property type="molecule type" value="Genomic_DNA"/>
</dbReference>
<dbReference type="SMART" id="SM00354">
    <property type="entry name" value="HTH_LACI"/>
    <property type="match status" value="1"/>
</dbReference>
<dbReference type="Pfam" id="PF13377">
    <property type="entry name" value="Peripla_BP_3"/>
    <property type="match status" value="1"/>
</dbReference>
<dbReference type="InterPro" id="IPR010982">
    <property type="entry name" value="Lambda_DNA-bd_dom_sf"/>
</dbReference>
<dbReference type="SUPFAM" id="SSF47413">
    <property type="entry name" value="lambda repressor-like DNA-binding domains"/>
    <property type="match status" value="1"/>
</dbReference>
<dbReference type="GO" id="GO:0003700">
    <property type="term" value="F:DNA-binding transcription factor activity"/>
    <property type="evidence" value="ECO:0007669"/>
    <property type="project" value="TreeGrafter"/>
</dbReference>
<protein>
    <recommendedName>
        <fullName evidence="4">HTH lacI-type domain-containing protein</fullName>
    </recommendedName>
</protein>
<dbReference type="CDD" id="cd01392">
    <property type="entry name" value="HTH_LacI"/>
    <property type="match status" value="1"/>
</dbReference>